<protein>
    <submittedName>
        <fullName evidence="3">Uncharacterized protein</fullName>
    </submittedName>
</protein>
<evidence type="ECO:0000313" key="4">
    <source>
        <dbReference type="Proteomes" id="UP001221142"/>
    </source>
</evidence>
<sequence>MAVYTCPMPFHKGRNYSTDKAHDESRKMFWFLVLFSGVYTGLKDAEARMDERLRGRDLFIFKRVACAEERWALHCISDHRHDQRAEIGPDRHIPTPPPSQSGDDDEVSIDNSGLPSYSASSSAAPPSLFVLRSSSGQKTSIFKGSWQEAAAAAEPGERVSRLAAGELEDGSFFG</sequence>
<feature type="region of interest" description="Disordered" evidence="1">
    <location>
        <begin position="85"/>
        <end position="124"/>
    </location>
</feature>
<feature type="compositionally biased region" description="Low complexity" evidence="1">
    <location>
        <begin position="115"/>
        <end position="124"/>
    </location>
</feature>
<dbReference type="EMBL" id="JARKIF010000004">
    <property type="protein sequence ID" value="KAJ7640994.1"/>
    <property type="molecule type" value="Genomic_DNA"/>
</dbReference>
<dbReference type="AlphaFoldDB" id="A0AAD7C6N8"/>
<accession>A0AAD7C6N8</accession>
<proteinExistence type="predicted"/>
<name>A0AAD7C6N8_9AGAR</name>
<evidence type="ECO:0000256" key="1">
    <source>
        <dbReference type="SAM" id="MobiDB-lite"/>
    </source>
</evidence>
<dbReference type="EMBL" id="JARKIF010000035">
    <property type="protein sequence ID" value="KAJ7610364.1"/>
    <property type="molecule type" value="Genomic_DNA"/>
</dbReference>
<keyword evidence="4" id="KW-1185">Reference proteome</keyword>
<reference evidence="3" key="1">
    <citation type="submission" date="2023-03" db="EMBL/GenBank/DDBJ databases">
        <title>Massive genome expansion in bonnet fungi (Mycena s.s.) driven by repeated elements and novel gene families across ecological guilds.</title>
        <authorList>
            <consortium name="Lawrence Berkeley National Laboratory"/>
            <person name="Harder C.B."/>
            <person name="Miyauchi S."/>
            <person name="Viragh M."/>
            <person name="Kuo A."/>
            <person name="Thoen E."/>
            <person name="Andreopoulos B."/>
            <person name="Lu D."/>
            <person name="Skrede I."/>
            <person name="Drula E."/>
            <person name="Henrissat B."/>
            <person name="Morin E."/>
            <person name="Kohler A."/>
            <person name="Barry K."/>
            <person name="LaButti K."/>
            <person name="Morin E."/>
            <person name="Salamov A."/>
            <person name="Lipzen A."/>
            <person name="Mereny Z."/>
            <person name="Hegedus B."/>
            <person name="Baldrian P."/>
            <person name="Stursova M."/>
            <person name="Weitz H."/>
            <person name="Taylor A."/>
            <person name="Grigoriev I.V."/>
            <person name="Nagy L.G."/>
            <person name="Martin F."/>
            <person name="Kauserud H."/>
        </authorList>
    </citation>
    <scope>NUCLEOTIDE SEQUENCE</scope>
    <source>
        <strain evidence="3">9284</strain>
    </source>
</reference>
<feature type="region of interest" description="Disordered" evidence="1">
    <location>
        <begin position="153"/>
        <end position="174"/>
    </location>
</feature>
<gene>
    <name evidence="3" type="ORF">FB45DRAFT_1021777</name>
    <name evidence="2" type="ORF">FB45DRAFT_1037936</name>
</gene>
<comment type="caution">
    <text evidence="3">The sequence shown here is derived from an EMBL/GenBank/DDBJ whole genome shotgun (WGS) entry which is preliminary data.</text>
</comment>
<evidence type="ECO:0000313" key="3">
    <source>
        <dbReference type="EMBL" id="KAJ7640994.1"/>
    </source>
</evidence>
<evidence type="ECO:0000313" key="2">
    <source>
        <dbReference type="EMBL" id="KAJ7610364.1"/>
    </source>
</evidence>
<organism evidence="3 4">
    <name type="scientific">Roridomyces roridus</name>
    <dbReference type="NCBI Taxonomy" id="1738132"/>
    <lineage>
        <taxon>Eukaryota</taxon>
        <taxon>Fungi</taxon>
        <taxon>Dikarya</taxon>
        <taxon>Basidiomycota</taxon>
        <taxon>Agaricomycotina</taxon>
        <taxon>Agaricomycetes</taxon>
        <taxon>Agaricomycetidae</taxon>
        <taxon>Agaricales</taxon>
        <taxon>Marasmiineae</taxon>
        <taxon>Mycenaceae</taxon>
        <taxon>Roridomyces</taxon>
    </lineage>
</organism>
<dbReference type="Proteomes" id="UP001221142">
    <property type="component" value="Unassembled WGS sequence"/>
</dbReference>